<dbReference type="EMBL" id="SBHS01000018">
    <property type="protein sequence ID" value="TWU73369.1"/>
    <property type="molecule type" value="Genomic_DNA"/>
</dbReference>
<keyword evidence="2" id="KW-1133">Transmembrane helix</keyword>
<reference evidence="7" key="2">
    <citation type="submission" date="2018-12" db="EMBL/GenBank/DDBJ databases">
        <title>The complete genome of Metarhizium rileyi, a key fungal pathogen of Lepidoptera.</title>
        <authorList>
            <person name="Binneck E."/>
            <person name="Lastra C.C.L."/>
            <person name="Sosa-Gomez D.R."/>
        </authorList>
    </citation>
    <scope>NUCLEOTIDE SEQUENCE [LARGE SCALE GENOMIC DNA]</scope>
    <source>
        <strain evidence="7">Cep018-CH2</strain>
    </source>
</reference>
<organism evidence="4 6">
    <name type="scientific">Metarhizium rileyi (strain RCEF 4871)</name>
    <name type="common">Nomuraea rileyi</name>
    <dbReference type="NCBI Taxonomy" id="1649241"/>
    <lineage>
        <taxon>Eukaryota</taxon>
        <taxon>Fungi</taxon>
        <taxon>Dikarya</taxon>
        <taxon>Ascomycota</taxon>
        <taxon>Pezizomycotina</taxon>
        <taxon>Sordariomycetes</taxon>
        <taxon>Hypocreomycetidae</taxon>
        <taxon>Hypocreales</taxon>
        <taxon>Clavicipitaceae</taxon>
        <taxon>Metarhizium</taxon>
    </lineage>
</organism>
<dbReference type="CDD" id="cd12087">
    <property type="entry name" value="TM_EGFR-like"/>
    <property type="match status" value="1"/>
</dbReference>
<keyword evidence="2" id="KW-0812">Transmembrane</keyword>
<evidence type="ECO:0000256" key="2">
    <source>
        <dbReference type="SAM" id="Phobius"/>
    </source>
</evidence>
<evidence type="ECO:0000313" key="5">
    <source>
        <dbReference type="EMBL" id="TWU73369.1"/>
    </source>
</evidence>
<reference evidence="4 6" key="1">
    <citation type="journal article" date="2016" name="Genome Biol. Evol.">
        <title>Divergent and convergent evolution of fungal pathogenicity.</title>
        <authorList>
            <person name="Shang Y."/>
            <person name="Xiao G."/>
            <person name="Zheng P."/>
            <person name="Cen K."/>
            <person name="Zhan S."/>
            <person name="Wang C."/>
        </authorList>
    </citation>
    <scope>NUCLEOTIDE SEQUENCE [LARGE SCALE GENOMIC DNA]</scope>
    <source>
        <strain evidence="4 6">RCEF 4871</strain>
    </source>
</reference>
<accession>A0A167CW27</accession>
<gene>
    <name evidence="5" type="ORF">ED733_001176</name>
    <name evidence="4" type="ORF">NOR_05149</name>
</gene>
<evidence type="ECO:0000313" key="7">
    <source>
        <dbReference type="Proteomes" id="UP000317257"/>
    </source>
</evidence>
<feature type="signal peptide" evidence="3">
    <location>
        <begin position="1"/>
        <end position="19"/>
    </location>
</feature>
<keyword evidence="2" id="KW-0472">Membrane</keyword>
<accession>A0A5C6G7R8</accession>
<feature type="region of interest" description="Disordered" evidence="1">
    <location>
        <begin position="375"/>
        <end position="441"/>
    </location>
</feature>
<dbReference type="Proteomes" id="UP000317257">
    <property type="component" value="Unassembled WGS sequence"/>
</dbReference>
<evidence type="ECO:0000313" key="6">
    <source>
        <dbReference type="Proteomes" id="UP000243498"/>
    </source>
</evidence>
<reference evidence="5" key="3">
    <citation type="journal article" date="2019" name="Microbiol. Resour. Announc.">
        <title>Genome Sequence of Metarhizium rileyi, a Microbial Control Agent for Lepidoptera.</title>
        <authorList>
            <person name="Binneck E."/>
            <person name="Lastra C.C.L."/>
            <person name="Sosa-Gomez D.R."/>
        </authorList>
    </citation>
    <scope>NUCLEOTIDE SEQUENCE</scope>
    <source>
        <strain evidence="5">Cep018-CH2</strain>
    </source>
</reference>
<evidence type="ECO:0000256" key="3">
    <source>
        <dbReference type="SAM" id="SignalP"/>
    </source>
</evidence>
<keyword evidence="3" id="KW-0732">Signal</keyword>
<dbReference type="OMA" id="AYVHKFM"/>
<feature type="chain" id="PRO_5007884861" evidence="3">
    <location>
        <begin position="20"/>
        <end position="441"/>
    </location>
</feature>
<comment type="caution">
    <text evidence="4">The sequence shown here is derived from an EMBL/GenBank/DDBJ whole genome shotgun (WGS) entry which is preliminary data.</text>
</comment>
<evidence type="ECO:0000256" key="1">
    <source>
        <dbReference type="SAM" id="MobiDB-lite"/>
    </source>
</evidence>
<evidence type="ECO:0000313" key="4">
    <source>
        <dbReference type="EMBL" id="OAA41641.1"/>
    </source>
</evidence>
<dbReference type="AlphaFoldDB" id="A0A167CW27"/>
<feature type="region of interest" description="Disordered" evidence="1">
    <location>
        <begin position="332"/>
        <end position="352"/>
    </location>
</feature>
<dbReference type="STRING" id="1081105.A0A167CW27"/>
<name>A0A167CW27_METRR</name>
<dbReference type="OrthoDB" id="2110578at2759"/>
<keyword evidence="6" id="KW-1185">Reference proteome</keyword>
<feature type="transmembrane region" description="Helical" evidence="2">
    <location>
        <begin position="300"/>
        <end position="322"/>
    </location>
</feature>
<dbReference type="EMBL" id="AZHC01000015">
    <property type="protein sequence ID" value="OAA41641.1"/>
    <property type="molecule type" value="Genomic_DNA"/>
</dbReference>
<sequence length="441" mass="47707">MLWKAVVVPLILDARQVIASSRKDSQSICDYYAEKRYGENNITTQLHLMQGIVAYAYAGGQSLPHPNENSTGIFNKGKFNDQQVFLRSWFDGSKAISNVNGHPAKVNWLDGGGLEPLYAFLNGSTDTAEIRPSSNQDILFSHWYVTFGKVYKCTNASQFVAKEYAPFTPAYVHKFMDLDQTQVAYFIDQLILASKYYGFSDSDAQQLAANMNTKYNNKCSPPDATGQLNSVCFASDCPRAVPEQDCKAYESIEQYGFKAATPTGTATGVVPTYSAATSSAADSPGAGADGGSSSRLSAGAIAGIVIGGAVVVLMAVGMWLYFRRQQQQSKAAETPAVTQNQMSEGGSTVLPAQSMYSSNTHESYYGRGPHDSYVVSTIGSPGSPPPTWEQSKWSPPQELATESPSPPPGGPQSNNQWEQMHQIAEMESPDPPPGWSQTAKQ</sequence>
<protein>
    <submittedName>
        <fullName evidence="4">Uncharacterized protein</fullName>
    </submittedName>
</protein>
<dbReference type="Proteomes" id="UP000243498">
    <property type="component" value="Unassembled WGS sequence"/>
</dbReference>
<proteinExistence type="predicted"/>